<protein>
    <submittedName>
        <fullName evidence="1">Uncharacterized protein</fullName>
    </submittedName>
</protein>
<dbReference type="STRING" id="1031564.CINS_0235"/>
<name>A0A0A8GZZ2_9BACT</name>
<reference evidence="1 2" key="1">
    <citation type="journal article" date="2014" name="Genome Biol. Evol.">
        <title>Comparative Genomics of the Campylobacter lari Group.</title>
        <authorList>
            <person name="Miller W.G."/>
            <person name="Yee E."/>
            <person name="Chapman M.H."/>
            <person name="Smith T.P."/>
            <person name="Bono J.L."/>
            <person name="Huynh S."/>
            <person name="Parker C.T."/>
            <person name="Vandamme P."/>
            <person name="Luong K."/>
            <person name="Korlach J."/>
        </authorList>
    </citation>
    <scope>NUCLEOTIDE SEQUENCE [LARGE SCALE GENOMIC DNA]</scope>
    <source>
        <strain evidence="1 2">NCTC 12927</strain>
    </source>
</reference>
<sequence length="140" mass="15851">MKKILLFIMVLYFVGCGTNSRQMVIENTQQLQVRIYQTKEYDYPKKIVAKAGVSALQDLGFVIDKADLQTGTVTATKLSKGATMRMTLVAREKGDKKSTIRANAQYGSNMQALILVEDPEIYHSFFQVLDKAIFFEKENI</sequence>
<accession>A0A0A8GZZ2</accession>
<dbReference type="Proteomes" id="UP000031163">
    <property type="component" value="Chromosome"/>
</dbReference>
<dbReference type="EMBL" id="CP007770">
    <property type="protein sequence ID" value="AJC87237.1"/>
    <property type="molecule type" value="Genomic_DNA"/>
</dbReference>
<evidence type="ECO:0000313" key="2">
    <source>
        <dbReference type="Proteomes" id="UP000031163"/>
    </source>
</evidence>
<dbReference type="KEGG" id="cis:CINS_0235"/>
<dbReference type="AlphaFoldDB" id="A0A0A8GZZ2"/>
<proteinExistence type="predicted"/>
<organism evidence="1 2">
    <name type="scientific">Campylobacter insulaenigrae NCTC 12927</name>
    <dbReference type="NCBI Taxonomy" id="1031564"/>
    <lineage>
        <taxon>Bacteria</taxon>
        <taxon>Pseudomonadati</taxon>
        <taxon>Campylobacterota</taxon>
        <taxon>Epsilonproteobacteria</taxon>
        <taxon>Campylobacterales</taxon>
        <taxon>Campylobacteraceae</taxon>
        <taxon>Campylobacter</taxon>
    </lineage>
</organism>
<gene>
    <name evidence="1" type="ORF">CINS_0235</name>
</gene>
<dbReference type="HOGENOM" id="CLU_149181_0_0_7"/>
<evidence type="ECO:0000313" key="1">
    <source>
        <dbReference type="EMBL" id="AJC87237.1"/>
    </source>
</evidence>